<sequence length="334" mass="38651">MRRALAMLLVLVTLCTGITAGNEYPADITRIVEKILGEETKINIQSDKIPSKAEIEQLNIYVNPVTKIVKALKARGLSDGEIIEILERYNLGWDPKTGAAWREFKKPSTKEMSFLKPLRVPNKNSASISQTSDQANQVMEVVPDNVYRGINTNLRPSEMRLEPNGTVQHVITTHVGRKLVGEDYWTEAGVVRWLVDGEPTEMYIFTYDNDEGQWKWHGTTNSSAFTNYLIYVTDQVDAWGYIYNIWINGEWVRSGHLWYRENNIDQANEVWTDTGSYTDDYGVAKHDDPSIYIQDYAVWWDDNVNTDWWHSPDPCPVKEYHKLEESSWAYWTWI</sequence>
<keyword evidence="2" id="KW-1185">Reference proteome</keyword>
<protein>
    <submittedName>
        <fullName evidence="1">Uncharacterized protein</fullName>
    </submittedName>
</protein>
<organism evidence="1 2">
    <name type="scientific">Geoglobus acetivorans</name>
    <dbReference type="NCBI Taxonomy" id="565033"/>
    <lineage>
        <taxon>Archaea</taxon>
        <taxon>Methanobacteriati</taxon>
        <taxon>Methanobacteriota</taxon>
        <taxon>Archaeoglobi</taxon>
        <taxon>Archaeoglobales</taxon>
        <taxon>Archaeoglobaceae</taxon>
        <taxon>Geoglobus</taxon>
    </lineage>
</organism>
<dbReference type="EMBL" id="CP087714">
    <property type="protein sequence ID" value="XAT62853.1"/>
    <property type="molecule type" value="Genomic_DNA"/>
</dbReference>
<name>A0ABZ3H1I7_GEOAI</name>
<proteinExistence type="predicted"/>
<dbReference type="RefSeq" id="WP_193807801.1">
    <property type="nucleotide sequence ID" value="NZ_CP087714.1"/>
</dbReference>
<evidence type="ECO:0000313" key="1">
    <source>
        <dbReference type="EMBL" id="XAT62853.1"/>
    </source>
</evidence>
<accession>A0ABZ3H1I7</accession>
<gene>
    <name evidence="1" type="ORF">LPQ35_06230</name>
</gene>
<dbReference type="GeneID" id="90449267"/>
<dbReference type="Proteomes" id="UP001492541">
    <property type="component" value="Chromosome"/>
</dbReference>
<reference evidence="1 2" key="1">
    <citation type="submission" date="2021-11" db="EMBL/GenBank/DDBJ databases">
        <title>Whole genome of Geoglobus acetivorans.</title>
        <authorList>
            <person name="Liu D."/>
        </authorList>
    </citation>
    <scope>NUCLEOTIDE SEQUENCE [LARGE SCALE GENOMIC DNA]</scope>
    <source>
        <strain evidence="1 2">SBH6</strain>
    </source>
</reference>
<evidence type="ECO:0000313" key="2">
    <source>
        <dbReference type="Proteomes" id="UP001492541"/>
    </source>
</evidence>